<evidence type="ECO:0000313" key="6">
    <source>
        <dbReference type="EMBL" id="HGU40300.1"/>
    </source>
</evidence>
<dbReference type="InterPro" id="IPR050134">
    <property type="entry name" value="NAD-dep_sirtuin_deacylases"/>
</dbReference>
<proteinExistence type="predicted"/>
<dbReference type="InterPro" id="IPR029035">
    <property type="entry name" value="DHS-like_NAD/FAD-binding_dom"/>
</dbReference>
<dbReference type="Gene3D" id="3.40.50.1220">
    <property type="entry name" value="TPP-binding domain"/>
    <property type="match status" value="1"/>
</dbReference>
<evidence type="ECO:0000256" key="4">
    <source>
        <dbReference type="PROSITE-ProRule" id="PRU00236"/>
    </source>
</evidence>
<feature type="binding site" evidence="4">
    <location>
        <position position="130"/>
    </location>
    <ligand>
        <name>Zn(2+)</name>
        <dbReference type="ChEBI" id="CHEBI:29105"/>
    </ligand>
</feature>
<dbReference type="SUPFAM" id="SSF52467">
    <property type="entry name" value="DHS-like NAD/FAD-binding domain"/>
    <property type="match status" value="1"/>
</dbReference>
<dbReference type="GO" id="GO:0070403">
    <property type="term" value="F:NAD+ binding"/>
    <property type="evidence" value="ECO:0007669"/>
    <property type="project" value="InterPro"/>
</dbReference>
<dbReference type="InterPro" id="IPR003000">
    <property type="entry name" value="Sirtuin"/>
</dbReference>
<dbReference type="CDD" id="cd01407">
    <property type="entry name" value="SIR2-fam"/>
    <property type="match status" value="1"/>
</dbReference>
<dbReference type="GO" id="GO:0046872">
    <property type="term" value="F:metal ion binding"/>
    <property type="evidence" value="ECO:0007669"/>
    <property type="project" value="UniProtKB-KW"/>
</dbReference>
<keyword evidence="4" id="KW-0862">Zinc</keyword>
<dbReference type="AlphaFoldDB" id="A0A7C4RVR4"/>
<keyword evidence="3" id="KW-0520">NAD</keyword>
<dbReference type="InterPro" id="IPR026591">
    <property type="entry name" value="Sirtuin_cat_small_dom_sf"/>
</dbReference>
<name>A0A7C4RVR4_9BACT</name>
<feature type="active site" description="Proton acceptor" evidence="4">
    <location>
        <position position="122"/>
    </location>
</feature>
<feature type="binding site" evidence="4">
    <location>
        <position position="133"/>
    </location>
    <ligand>
        <name>Zn(2+)</name>
        <dbReference type="ChEBI" id="CHEBI:29105"/>
    </ligand>
</feature>
<organism evidence="6">
    <name type="scientific">Fervidobacterium thailandense</name>
    <dbReference type="NCBI Taxonomy" id="1008305"/>
    <lineage>
        <taxon>Bacteria</taxon>
        <taxon>Thermotogati</taxon>
        <taxon>Thermotogota</taxon>
        <taxon>Thermotogae</taxon>
        <taxon>Thermotogales</taxon>
        <taxon>Fervidobacteriaceae</taxon>
        <taxon>Fervidobacterium</taxon>
    </lineage>
</organism>
<keyword evidence="2" id="KW-0808">Transferase</keyword>
<dbReference type="PANTHER" id="PTHR11085">
    <property type="entry name" value="NAD-DEPENDENT PROTEIN DEACYLASE SIRTUIN-5, MITOCHONDRIAL-RELATED"/>
    <property type="match status" value="1"/>
</dbReference>
<gene>
    <name evidence="6" type="ORF">ENT77_03775</name>
</gene>
<accession>A0A7C4RVR4</accession>
<dbReference type="InterPro" id="IPR026590">
    <property type="entry name" value="Ssirtuin_cat_dom"/>
</dbReference>
<dbReference type="Gene3D" id="3.30.1600.10">
    <property type="entry name" value="SIR2/SIRT2 'Small Domain"/>
    <property type="match status" value="1"/>
</dbReference>
<keyword evidence="4" id="KW-0479">Metal-binding</keyword>
<evidence type="ECO:0000256" key="1">
    <source>
        <dbReference type="ARBA" id="ARBA00012928"/>
    </source>
</evidence>
<dbReference type="EC" id="2.3.1.286" evidence="1"/>
<evidence type="ECO:0000256" key="2">
    <source>
        <dbReference type="ARBA" id="ARBA00022679"/>
    </source>
</evidence>
<dbReference type="PANTHER" id="PTHR11085:SF4">
    <property type="entry name" value="NAD-DEPENDENT PROTEIN DEACYLASE"/>
    <property type="match status" value="1"/>
</dbReference>
<comment type="caution">
    <text evidence="6">The sequence shown here is derived from an EMBL/GenBank/DDBJ whole genome shotgun (WGS) entry which is preliminary data.</text>
</comment>
<feature type="domain" description="Deacetylase sirtuin-type" evidence="5">
    <location>
        <begin position="2"/>
        <end position="257"/>
    </location>
</feature>
<dbReference type="GO" id="GO:0017136">
    <property type="term" value="F:histone deacetylase activity, NAD-dependent"/>
    <property type="evidence" value="ECO:0007669"/>
    <property type="project" value="TreeGrafter"/>
</dbReference>
<dbReference type="Pfam" id="PF02146">
    <property type="entry name" value="SIR2"/>
    <property type="match status" value="1"/>
</dbReference>
<evidence type="ECO:0000256" key="3">
    <source>
        <dbReference type="ARBA" id="ARBA00023027"/>
    </source>
</evidence>
<protein>
    <recommendedName>
        <fullName evidence="1">protein acetyllysine N-acetyltransferase</fullName>
        <ecNumber evidence="1">2.3.1.286</ecNumber>
    </recommendedName>
</protein>
<sequence>MELKEREKIRYLAEAIQKSKNVVFLTGAGISVPSGIPDFRSPNGIYAKYGQEIFDIEHFHAFPDKFYAFAKEGLITMLDCQPNPVHKLIAELEERGYVKGVITQNIDGLHQKAGSRKVAELHGNARMWHCLKCSKRFDITDNTQREELLKNNFRCSCGGLTKPDIVFFGEILPIDEWAKAEKWATTCDVFVTVGTSLFVYPASTLPLIAYEKGAFVAIINKGPTGLDKLAQYPNLKIEIDVLEFARLFKDSMNVQRL</sequence>
<feature type="binding site" evidence="4">
    <location>
        <position position="155"/>
    </location>
    <ligand>
        <name>Zn(2+)</name>
        <dbReference type="ChEBI" id="CHEBI:29105"/>
    </ligand>
</feature>
<dbReference type="PROSITE" id="PS50305">
    <property type="entry name" value="SIRTUIN"/>
    <property type="match status" value="1"/>
</dbReference>
<feature type="binding site" evidence="4">
    <location>
        <position position="157"/>
    </location>
    <ligand>
        <name>Zn(2+)</name>
        <dbReference type="ChEBI" id="CHEBI:29105"/>
    </ligand>
</feature>
<reference evidence="6" key="1">
    <citation type="journal article" date="2020" name="mSystems">
        <title>Genome- and Community-Level Interaction Insights into Carbon Utilization and Element Cycling Functions of Hydrothermarchaeota in Hydrothermal Sediment.</title>
        <authorList>
            <person name="Zhou Z."/>
            <person name="Liu Y."/>
            <person name="Xu W."/>
            <person name="Pan J."/>
            <person name="Luo Z.H."/>
            <person name="Li M."/>
        </authorList>
    </citation>
    <scope>NUCLEOTIDE SEQUENCE [LARGE SCALE GENOMIC DNA]</scope>
    <source>
        <strain evidence="6">SpSt-609</strain>
    </source>
</reference>
<evidence type="ECO:0000259" key="5">
    <source>
        <dbReference type="PROSITE" id="PS50305"/>
    </source>
</evidence>
<dbReference type="EMBL" id="DSZY01000015">
    <property type="protein sequence ID" value="HGU40300.1"/>
    <property type="molecule type" value="Genomic_DNA"/>
</dbReference>
<dbReference type="NCBIfam" id="NF001753">
    <property type="entry name" value="PRK00481.1-3"/>
    <property type="match status" value="1"/>
</dbReference>